<accession>A0A0F9K6Y4</accession>
<protein>
    <submittedName>
        <fullName evidence="1">Uncharacterized protein</fullName>
    </submittedName>
</protein>
<comment type="caution">
    <text evidence="1">The sequence shown here is derived from an EMBL/GenBank/DDBJ whole genome shotgun (WGS) entry which is preliminary data.</text>
</comment>
<proteinExistence type="predicted"/>
<sequence>PKTFAIINDTQHPYQDAVAMRLMEHLLQDIELDYLIYAGDTNDFYQISKFDKNPKRADDLQKDVGTTRVMLERHNNIFPNTKKKWLDGNHENRLQKFLWTSAPALASLGCLTIPELFHLDDYGIDYLPYEQGLMINEVFLVLHGDIASIHSGYTAKRMYEKHGGCGICGHCHRGGVFYKRDRFGTWGWWENFCLCHLNPDYVKNPNWVQGVSLVHFVGKRFWVEQIPIIDGSLMYGGRIYK</sequence>
<dbReference type="EMBL" id="LAZR01014357">
    <property type="protein sequence ID" value="KKM17848.1"/>
    <property type="molecule type" value="Genomic_DNA"/>
</dbReference>
<dbReference type="AlphaFoldDB" id="A0A0F9K6Y4"/>
<dbReference type="SUPFAM" id="SSF56300">
    <property type="entry name" value="Metallo-dependent phosphatases"/>
    <property type="match status" value="1"/>
</dbReference>
<dbReference type="GO" id="GO:0016787">
    <property type="term" value="F:hydrolase activity"/>
    <property type="evidence" value="ECO:0007669"/>
    <property type="project" value="InterPro"/>
</dbReference>
<dbReference type="InterPro" id="IPR029052">
    <property type="entry name" value="Metallo-depent_PP-like"/>
</dbReference>
<reference evidence="1" key="1">
    <citation type="journal article" date="2015" name="Nature">
        <title>Complex archaea that bridge the gap between prokaryotes and eukaryotes.</title>
        <authorList>
            <person name="Spang A."/>
            <person name="Saw J.H."/>
            <person name="Jorgensen S.L."/>
            <person name="Zaremba-Niedzwiedzka K."/>
            <person name="Martijn J."/>
            <person name="Lind A.E."/>
            <person name="van Eijk R."/>
            <person name="Schleper C."/>
            <person name="Guy L."/>
            <person name="Ettema T.J."/>
        </authorList>
    </citation>
    <scope>NUCLEOTIDE SEQUENCE</scope>
</reference>
<organism evidence="1">
    <name type="scientific">marine sediment metagenome</name>
    <dbReference type="NCBI Taxonomy" id="412755"/>
    <lineage>
        <taxon>unclassified sequences</taxon>
        <taxon>metagenomes</taxon>
        <taxon>ecological metagenomes</taxon>
    </lineage>
</organism>
<evidence type="ECO:0000313" key="1">
    <source>
        <dbReference type="EMBL" id="KKM17848.1"/>
    </source>
</evidence>
<name>A0A0F9K6Y4_9ZZZZ</name>
<gene>
    <name evidence="1" type="ORF">LCGC14_1671710</name>
</gene>
<feature type="non-terminal residue" evidence="1">
    <location>
        <position position="1"/>
    </location>
</feature>